<sequence length="61" mass="6556">MEGFEISCNVHYVKLLEKSFLTSTSPASGLDPLEDQQLCGLVMWVPAGLAYLAVGLTLAAR</sequence>
<gene>
    <name evidence="2" type="ORF">J2W31_005458</name>
</gene>
<dbReference type="AlphaFoldDB" id="A0AAW8CY50"/>
<proteinExistence type="predicted"/>
<feature type="transmembrane region" description="Helical" evidence="1">
    <location>
        <begin position="41"/>
        <end position="60"/>
    </location>
</feature>
<evidence type="ECO:0000313" key="2">
    <source>
        <dbReference type="EMBL" id="MDP9896323.1"/>
    </source>
</evidence>
<name>A0AAW8CY50_9BURK</name>
<accession>A0AAW8CY50</accession>
<keyword evidence="1" id="KW-1133">Transmembrane helix</keyword>
<evidence type="ECO:0000256" key="1">
    <source>
        <dbReference type="SAM" id="Phobius"/>
    </source>
</evidence>
<protein>
    <submittedName>
        <fullName evidence="2">Cytochrome c oxidase assembly factor CtaG</fullName>
    </submittedName>
</protein>
<keyword evidence="1" id="KW-0812">Transmembrane</keyword>
<evidence type="ECO:0000313" key="3">
    <source>
        <dbReference type="Proteomes" id="UP001242045"/>
    </source>
</evidence>
<comment type="caution">
    <text evidence="2">The sequence shown here is derived from an EMBL/GenBank/DDBJ whole genome shotgun (WGS) entry which is preliminary data.</text>
</comment>
<dbReference type="Proteomes" id="UP001242045">
    <property type="component" value="Unassembled WGS sequence"/>
</dbReference>
<organism evidence="2 3">
    <name type="scientific">Variovorax boronicumulans</name>
    <dbReference type="NCBI Taxonomy" id="436515"/>
    <lineage>
        <taxon>Bacteria</taxon>
        <taxon>Pseudomonadati</taxon>
        <taxon>Pseudomonadota</taxon>
        <taxon>Betaproteobacteria</taxon>
        <taxon>Burkholderiales</taxon>
        <taxon>Comamonadaceae</taxon>
        <taxon>Variovorax</taxon>
    </lineage>
</organism>
<keyword evidence="1" id="KW-0472">Membrane</keyword>
<dbReference type="EMBL" id="JAUSRD010000017">
    <property type="protein sequence ID" value="MDP9896323.1"/>
    <property type="molecule type" value="Genomic_DNA"/>
</dbReference>
<reference evidence="2" key="1">
    <citation type="submission" date="2023-07" db="EMBL/GenBank/DDBJ databases">
        <title>Sorghum-associated microbial communities from plants grown in Nebraska, USA.</title>
        <authorList>
            <person name="Schachtman D."/>
        </authorList>
    </citation>
    <scope>NUCLEOTIDE SEQUENCE</scope>
    <source>
        <strain evidence="2">DS3754</strain>
    </source>
</reference>